<dbReference type="InterPro" id="IPR003890">
    <property type="entry name" value="MIF4G-like_typ-3"/>
</dbReference>
<dbReference type="InterPro" id="IPR039762">
    <property type="entry name" value="Nmd2/UPF2"/>
</dbReference>
<evidence type="ECO:0000313" key="4">
    <source>
        <dbReference type="Proteomes" id="UP000054560"/>
    </source>
</evidence>
<dbReference type="GO" id="GO:0005737">
    <property type="term" value="C:cytoplasm"/>
    <property type="evidence" value="ECO:0007669"/>
    <property type="project" value="TreeGrafter"/>
</dbReference>
<feature type="compositionally biased region" description="Acidic residues" evidence="1">
    <location>
        <begin position="598"/>
        <end position="607"/>
    </location>
</feature>
<feature type="region of interest" description="Disordered" evidence="1">
    <location>
        <begin position="1"/>
        <end position="150"/>
    </location>
</feature>
<gene>
    <name evidence="3" type="ORF">SARC_10765</name>
</gene>
<feature type="non-terminal residue" evidence="3">
    <location>
        <position position="654"/>
    </location>
</feature>
<dbReference type="RefSeq" id="XP_014150655.1">
    <property type="nucleotide sequence ID" value="XM_014295180.1"/>
</dbReference>
<feature type="region of interest" description="Disordered" evidence="1">
    <location>
        <begin position="547"/>
        <end position="607"/>
    </location>
</feature>
<dbReference type="EMBL" id="KQ242976">
    <property type="protein sequence ID" value="KNC76753.1"/>
    <property type="molecule type" value="Genomic_DNA"/>
</dbReference>
<sequence>MGRRPAGAVGGGTQNTAPKKSGTNPDSNSKLTADNRITMNTPGNANKAKASRAEGADEHGDIMKGGGSVKPAEKDRGNREKAGRSVSPALVSKESGGGSRDTTTATATQSSTSAKSGISARNENGNELESKGSVGNDEAGAHTDSNEAAEQGHDLALREEQHKEAIERHTKLVELRENHLNAAENRPNASAISKLDSSLKKNTAFVRKLKLITEESRAALIKEFDGLNLSKYVSECVSSICEGKLKNNDMAAVVELCGLFHRRYADFSDLMGEKLCKALGDPAGALAGAESVTAVAVRYRSMLRLFGELIINGVLNNTGDFLNCFKDIVVADKEKHQLLTVIVSFIRHAGEEMVGIVTRKQAEYRAANNYEAIPRLNILAADEEKKMTYFCEGYYSTLSRRLVRDHGEINQWENTNERIVLDKGELSATRQTSYDEKLKAYEKLAAGTATLADLLDQDYPDLPKREALDRTLNVGISVGGRGYMEGEVGEGQLWEDDDTRAFYEDLVQLRDVVPAVLLGEIDGGGEGTAEVPVDAAEQESLEGLAAQEELDIPMEDEDTPTYSTTDEALGDSKDDAFAAGEEQDDNDEKETDTFVAEASDEEVEEDANTPLAMKLKLEALFEQLPNAMNREAVDKMAVELCYVNNKATRKRLGR</sequence>
<dbReference type="GO" id="GO:0000184">
    <property type="term" value="P:nuclear-transcribed mRNA catabolic process, nonsense-mediated decay"/>
    <property type="evidence" value="ECO:0007669"/>
    <property type="project" value="InterPro"/>
</dbReference>
<protein>
    <recommendedName>
        <fullName evidence="2">MIF4G domain-containing protein</fullName>
    </recommendedName>
</protein>
<dbReference type="OrthoDB" id="27832at2759"/>
<evidence type="ECO:0000313" key="3">
    <source>
        <dbReference type="EMBL" id="KNC76753.1"/>
    </source>
</evidence>
<accession>A0A0L0FL66</accession>
<dbReference type="Proteomes" id="UP000054560">
    <property type="component" value="Unassembled WGS sequence"/>
</dbReference>
<dbReference type="GeneID" id="25911269"/>
<feature type="compositionally biased region" description="Acidic residues" evidence="1">
    <location>
        <begin position="581"/>
        <end position="590"/>
    </location>
</feature>
<name>A0A0L0FL66_9EUKA</name>
<dbReference type="PANTHER" id="PTHR12839">
    <property type="entry name" value="NONSENSE-MEDIATED MRNA DECAY PROTEIN 2 UP-FRAMESHIFT SUPPRESSOR 2"/>
    <property type="match status" value="1"/>
</dbReference>
<dbReference type="STRING" id="667725.A0A0L0FL66"/>
<evidence type="ECO:0000256" key="1">
    <source>
        <dbReference type="SAM" id="MobiDB-lite"/>
    </source>
</evidence>
<dbReference type="eggNOG" id="KOG2051">
    <property type="taxonomic scope" value="Eukaryota"/>
</dbReference>
<feature type="compositionally biased region" description="Basic and acidic residues" evidence="1">
    <location>
        <begin position="51"/>
        <end position="62"/>
    </location>
</feature>
<dbReference type="AlphaFoldDB" id="A0A0L0FL66"/>
<feature type="compositionally biased region" description="Basic and acidic residues" evidence="1">
    <location>
        <begin position="71"/>
        <end position="83"/>
    </location>
</feature>
<proteinExistence type="predicted"/>
<dbReference type="SUPFAM" id="SSF48371">
    <property type="entry name" value="ARM repeat"/>
    <property type="match status" value="1"/>
</dbReference>
<reference evidence="3 4" key="1">
    <citation type="submission" date="2011-02" db="EMBL/GenBank/DDBJ databases">
        <title>The Genome Sequence of Sphaeroforma arctica JP610.</title>
        <authorList>
            <consortium name="The Broad Institute Genome Sequencing Platform"/>
            <person name="Russ C."/>
            <person name="Cuomo C."/>
            <person name="Young S.K."/>
            <person name="Zeng Q."/>
            <person name="Gargeya S."/>
            <person name="Alvarado L."/>
            <person name="Berlin A."/>
            <person name="Chapman S.B."/>
            <person name="Chen Z."/>
            <person name="Freedman E."/>
            <person name="Gellesch M."/>
            <person name="Goldberg J."/>
            <person name="Griggs A."/>
            <person name="Gujja S."/>
            <person name="Heilman E."/>
            <person name="Heiman D."/>
            <person name="Howarth C."/>
            <person name="Mehta T."/>
            <person name="Neiman D."/>
            <person name="Pearson M."/>
            <person name="Roberts A."/>
            <person name="Saif S."/>
            <person name="Shea T."/>
            <person name="Shenoy N."/>
            <person name="Sisk P."/>
            <person name="Stolte C."/>
            <person name="Sykes S."/>
            <person name="White J."/>
            <person name="Yandava C."/>
            <person name="Burger G."/>
            <person name="Gray M.W."/>
            <person name="Holland P.W.H."/>
            <person name="King N."/>
            <person name="Lang F.B.F."/>
            <person name="Roger A.J."/>
            <person name="Ruiz-Trillo I."/>
            <person name="Haas B."/>
            <person name="Nusbaum C."/>
            <person name="Birren B."/>
        </authorList>
    </citation>
    <scope>NUCLEOTIDE SEQUENCE [LARGE SCALE GENOMIC DNA]</scope>
    <source>
        <strain evidence="3 4">JP610</strain>
    </source>
</reference>
<organism evidence="3 4">
    <name type="scientific">Sphaeroforma arctica JP610</name>
    <dbReference type="NCBI Taxonomy" id="667725"/>
    <lineage>
        <taxon>Eukaryota</taxon>
        <taxon>Ichthyosporea</taxon>
        <taxon>Ichthyophonida</taxon>
        <taxon>Sphaeroforma</taxon>
    </lineage>
</organism>
<feature type="compositionally biased region" description="Acidic residues" evidence="1">
    <location>
        <begin position="548"/>
        <end position="559"/>
    </location>
</feature>
<dbReference type="InterPro" id="IPR016024">
    <property type="entry name" value="ARM-type_fold"/>
</dbReference>
<feature type="compositionally biased region" description="Polar residues" evidence="1">
    <location>
        <begin position="14"/>
        <end position="44"/>
    </location>
</feature>
<dbReference type="GO" id="GO:0003723">
    <property type="term" value="F:RNA binding"/>
    <property type="evidence" value="ECO:0007669"/>
    <property type="project" value="InterPro"/>
</dbReference>
<feature type="domain" description="MIF4G" evidence="2">
    <location>
        <begin position="199"/>
        <end position="394"/>
    </location>
</feature>
<dbReference type="PANTHER" id="PTHR12839:SF7">
    <property type="entry name" value="REGULATOR OF NONSENSE TRANSCRIPTS 2"/>
    <property type="match status" value="1"/>
</dbReference>
<dbReference type="GO" id="GO:0035145">
    <property type="term" value="C:exon-exon junction complex"/>
    <property type="evidence" value="ECO:0007669"/>
    <property type="project" value="TreeGrafter"/>
</dbReference>
<evidence type="ECO:0000259" key="2">
    <source>
        <dbReference type="SMART" id="SM00543"/>
    </source>
</evidence>
<dbReference type="SMART" id="SM00543">
    <property type="entry name" value="MIF4G"/>
    <property type="match status" value="1"/>
</dbReference>
<feature type="compositionally biased region" description="Low complexity" evidence="1">
    <location>
        <begin position="100"/>
        <end position="117"/>
    </location>
</feature>
<dbReference type="Gene3D" id="1.25.40.180">
    <property type="match status" value="1"/>
</dbReference>
<feature type="compositionally biased region" description="Basic and acidic residues" evidence="1">
    <location>
        <begin position="139"/>
        <end position="150"/>
    </location>
</feature>
<keyword evidence="4" id="KW-1185">Reference proteome</keyword>